<evidence type="ECO:0000313" key="6">
    <source>
        <dbReference type="WBParaSite" id="Bm10910.1"/>
    </source>
</evidence>
<feature type="transmembrane region" description="Helical" evidence="3">
    <location>
        <begin position="20"/>
        <end position="38"/>
    </location>
</feature>
<dbReference type="OrthoDB" id="5872583at2759"/>
<sequence length="278" mass="28972">MVNDIERIRERLLYTEKLKYLAFFGVATSAFIAIDRSLELFKRLSERNLKQKREGNFDQEAPSRNNSSAASCKCEYGPSGPAGPKGRDGKNGVDGLPGSNGIPGIDGDVIVAKGTDFCFECPPGDAGSPGPVGPKGLPDIPGVPGLNADGGERSPPGLPGLPGQAGPKGQPGIDGHIVKQPEPPDFQDEKLQYNMMLSGPQGPVGTPGVQGLPGIPGHQVRLILIFAEPLSEQDPPRDPGIPGLDGCPGFPGKKGTTGKRGPSESCVHCPNPRTAPGY</sequence>
<feature type="region of interest" description="Disordered" evidence="2">
    <location>
        <begin position="231"/>
        <end position="278"/>
    </location>
</feature>
<name>A0A4E9EPU6_BRUMA</name>
<dbReference type="GeneID" id="6100453"/>
<feature type="region of interest" description="Disordered" evidence="2">
    <location>
        <begin position="52"/>
        <end position="102"/>
    </location>
</feature>
<dbReference type="CTD" id="6100453"/>
<evidence type="ECO:0000256" key="1">
    <source>
        <dbReference type="ARBA" id="ARBA00022737"/>
    </source>
</evidence>
<evidence type="ECO:0000313" key="5">
    <source>
        <dbReference type="Proteomes" id="UP000006672"/>
    </source>
</evidence>
<dbReference type="RefSeq" id="XP_001897008.2">
    <property type="nucleotide sequence ID" value="XM_001896973.2"/>
</dbReference>
<keyword evidence="3" id="KW-0472">Membrane</keyword>
<dbReference type="AlphaFoldDB" id="A0A4E9EPU6"/>
<reference evidence="4" key="2">
    <citation type="submission" date="2019-04" db="EMBL/GenBank/DDBJ databases">
        <authorList>
            <person name="Howe K."/>
            <person name="Paulini M."/>
            <person name="Williams G."/>
        </authorList>
    </citation>
    <scope>NUCLEOTIDE SEQUENCE [LARGE SCALE GENOMIC DNA]</scope>
    <source>
        <strain evidence="4">FR3</strain>
    </source>
</reference>
<evidence type="ECO:0000256" key="3">
    <source>
        <dbReference type="SAM" id="Phobius"/>
    </source>
</evidence>
<accession>A0A4E9EPU6</accession>
<gene>
    <name evidence="4" type="primary">Bma-col-173</name>
    <name evidence="6" type="synonym">Bm1_27785</name>
    <name evidence="4" type="ORF">BM_BM10910</name>
</gene>
<protein>
    <submittedName>
        <fullName evidence="4 6">Cuticle collagen 13, putative</fullName>
    </submittedName>
</protein>
<keyword evidence="3" id="KW-1133">Transmembrane helix</keyword>
<reference evidence="5" key="1">
    <citation type="journal article" date="2007" name="Science">
        <title>Draft genome of the filarial nematode parasite Brugia malayi.</title>
        <authorList>
            <person name="Ghedin E."/>
            <person name="Wang S."/>
            <person name="Spiro D."/>
            <person name="Caler E."/>
            <person name="Zhao Q."/>
            <person name="Crabtree J."/>
            <person name="Allen J.E."/>
            <person name="Delcher A.L."/>
            <person name="Guiliano D.B."/>
            <person name="Miranda-Saavedra D."/>
            <person name="Angiuoli S.V."/>
            <person name="Creasy T."/>
            <person name="Amedeo P."/>
            <person name="Haas B."/>
            <person name="El-Sayed N.M."/>
            <person name="Wortman J.R."/>
            <person name="Feldblyum T."/>
            <person name="Tallon L."/>
            <person name="Schatz M."/>
            <person name="Shumway M."/>
            <person name="Koo H."/>
            <person name="Salzberg S.L."/>
            <person name="Schobel S."/>
            <person name="Pertea M."/>
            <person name="Pop M."/>
            <person name="White O."/>
            <person name="Barton G.J."/>
            <person name="Carlow C.K."/>
            <person name="Crawford M.J."/>
            <person name="Daub J."/>
            <person name="Dimmic M.W."/>
            <person name="Estes C.F."/>
            <person name="Foster J.M."/>
            <person name="Ganatra M."/>
            <person name="Gregory W.F."/>
            <person name="Johnson N.M."/>
            <person name="Jin J."/>
            <person name="Komuniecki R."/>
            <person name="Korf I."/>
            <person name="Kumar S."/>
            <person name="Laney S."/>
            <person name="Li B.W."/>
            <person name="Li W."/>
            <person name="Lindblom T.H."/>
            <person name="Lustigman S."/>
            <person name="Ma D."/>
            <person name="Maina C.V."/>
            <person name="Martin D.M."/>
            <person name="McCarter J.P."/>
            <person name="McReynolds L."/>
            <person name="Mitreva M."/>
            <person name="Nutman T.B."/>
            <person name="Parkinson J."/>
            <person name="Peregrin-Alvarez J.M."/>
            <person name="Poole C."/>
            <person name="Ren Q."/>
            <person name="Saunders L."/>
            <person name="Sluder A.E."/>
            <person name="Smith K."/>
            <person name="Stanke M."/>
            <person name="Unnasch T.R."/>
            <person name="Ware J."/>
            <person name="Wei A.D."/>
            <person name="Weil G."/>
            <person name="Williams D.J."/>
            <person name="Zhang Y."/>
            <person name="Williams S.A."/>
            <person name="Fraser-Liggett C."/>
            <person name="Slatko B."/>
            <person name="Blaxter M.L."/>
            <person name="Scott A.L."/>
        </authorList>
    </citation>
    <scope>NUCLEOTIDE SEQUENCE</scope>
    <source>
        <strain evidence="5">FR3</strain>
    </source>
</reference>
<keyword evidence="4" id="KW-0176">Collagen</keyword>
<proteinExistence type="predicted"/>
<keyword evidence="3" id="KW-0812">Transmembrane</keyword>
<dbReference type="EMBL" id="CAAKNF010000196">
    <property type="protein sequence ID" value="VIO86207.1"/>
    <property type="molecule type" value="Genomic_DNA"/>
</dbReference>
<keyword evidence="5" id="KW-1185">Reference proteome</keyword>
<organism evidence="4">
    <name type="scientific">Brugia malayi</name>
    <name type="common">Filarial nematode worm</name>
    <dbReference type="NCBI Taxonomy" id="6279"/>
    <lineage>
        <taxon>Eukaryota</taxon>
        <taxon>Metazoa</taxon>
        <taxon>Ecdysozoa</taxon>
        <taxon>Nematoda</taxon>
        <taxon>Chromadorea</taxon>
        <taxon>Rhabditida</taxon>
        <taxon>Spirurina</taxon>
        <taxon>Spiruromorpha</taxon>
        <taxon>Filarioidea</taxon>
        <taxon>Onchocercidae</taxon>
        <taxon>Brugia</taxon>
    </lineage>
</organism>
<dbReference type="GO" id="GO:0005581">
    <property type="term" value="C:collagen trimer"/>
    <property type="evidence" value="ECO:0007669"/>
    <property type="project" value="UniProtKB-KW"/>
</dbReference>
<dbReference type="PANTHER" id="PTHR24637">
    <property type="entry name" value="COLLAGEN"/>
    <property type="match status" value="1"/>
</dbReference>
<evidence type="ECO:0000256" key="2">
    <source>
        <dbReference type="SAM" id="MobiDB-lite"/>
    </source>
</evidence>
<evidence type="ECO:0000313" key="4">
    <source>
        <dbReference type="EMBL" id="VIO86207.1"/>
    </source>
</evidence>
<dbReference type="WBParaSite" id="Bm10910.1">
    <property type="protein sequence ID" value="Bm10910.1"/>
    <property type="gene ID" value="WBGene00231171"/>
</dbReference>
<dbReference type="PANTHER" id="PTHR24637:SF377">
    <property type="entry name" value="COLLAGEN TYPE IX ALPHA 1 CHAIN"/>
    <property type="match status" value="1"/>
</dbReference>
<feature type="compositionally biased region" description="Low complexity" evidence="2">
    <location>
        <begin position="161"/>
        <end position="171"/>
    </location>
</feature>
<dbReference type="Pfam" id="PF01391">
    <property type="entry name" value="Collagen"/>
    <property type="match status" value="1"/>
</dbReference>
<dbReference type="Proteomes" id="UP000006672">
    <property type="component" value="Unassembled WGS sequence"/>
</dbReference>
<dbReference type="KEGG" id="bmy:BM_BM10910"/>
<reference evidence="6" key="3">
    <citation type="submission" date="2022-04" db="UniProtKB">
        <authorList>
            <consortium name="WormBaseParasite"/>
        </authorList>
    </citation>
    <scope>IDENTIFICATION</scope>
</reference>
<dbReference type="InterPro" id="IPR008160">
    <property type="entry name" value="Collagen"/>
</dbReference>
<feature type="region of interest" description="Disordered" evidence="2">
    <location>
        <begin position="124"/>
        <end position="185"/>
    </location>
</feature>
<keyword evidence="1" id="KW-0677">Repeat</keyword>
<accession>A0A8L7SM92</accession>